<dbReference type="Proteomes" id="UP000095287">
    <property type="component" value="Unplaced"/>
</dbReference>
<proteinExistence type="predicted"/>
<keyword evidence="4 6" id="KW-0472">Membrane</keyword>
<dbReference type="AlphaFoldDB" id="A0A1I7ZHM3"/>
<dbReference type="WBParaSite" id="L893_g26629.t1">
    <property type="protein sequence ID" value="L893_g26629.t1"/>
    <property type="gene ID" value="L893_g26629"/>
</dbReference>
<organism evidence="7 8">
    <name type="scientific">Steinernema glaseri</name>
    <dbReference type="NCBI Taxonomy" id="37863"/>
    <lineage>
        <taxon>Eukaryota</taxon>
        <taxon>Metazoa</taxon>
        <taxon>Ecdysozoa</taxon>
        <taxon>Nematoda</taxon>
        <taxon>Chromadorea</taxon>
        <taxon>Rhabditida</taxon>
        <taxon>Tylenchina</taxon>
        <taxon>Panagrolaimomorpha</taxon>
        <taxon>Strongyloidoidea</taxon>
        <taxon>Steinernematidae</taxon>
        <taxon>Steinernema</taxon>
    </lineage>
</organism>
<evidence type="ECO:0000256" key="1">
    <source>
        <dbReference type="ARBA" id="ARBA00004370"/>
    </source>
</evidence>
<evidence type="ECO:0000256" key="2">
    <source>
        <dbReference type="ARBA" id="ARBA00022692"/>
    </source>
</evidence>
<feature type="transmembrane region" description="Helical" evidence="6">
    <location>
        <begin position="107"/>
        <end position="126"/>
    </location>
</feature>
<evidence type="ECO:0000256" key="3">
    <source>
        <dbReference type="ARBA" id="ARBA00022989"/>
    </source>
</evidence>
<comment type="subcellular location">
    <subcellularLocation>
        <location evidence="1">Membrane</location>
    </subcellularLocation>
</comment>
<evidence type="ECO:0000313" key="7">
    <source>
        <dbReference type="Proteomes" id="UP000095287"/>
    </source>
</evidence>
<keyword evidence="2 6" id="KW-0812">Transmembrane</keyword>
<dbReference type="InterPro" id="IPR038599">
    <property type="entry name" value="LAP1C-like_C_sf"/>
</dbReference>
<evidence type="ECO:0000256" key="6">
    <source>
        <dbReference type="SAM" id="Phobius"/>
    </source>
</evidence>
<dbReference type="Gene3D" id="3.40.50.12190">
    <property type="match status" value="1"/>
</dbReference>
<protein>
    <submittedName>
        <fullName evidence="8">SLC12 domain-containing protein</fullName>
    </submittedName>
</protein>
<keyword evidence="7" id="KW-1185">Reference proteome</keyword>
<evidence type="ECO:0000256" key="4">
    <source>
        <dbReference type="ARBA" id="ARBA00023136"/>
    </source>
</evidence>
<name>A0A1I7ZHM3_9BILA</name>
<reference evidence="8" key="1">
    <citation type="submission" date="2016-11" db="UniProtKB">
        <authorList>
            <consortium name="WormBaseParasite"/>
        </authorList>
    </citation>
    <scope>IDENTIFICATION</scope>
</reference>
<keyword evidence="3 6" id="KW-1133">Transmembrane helix</keyword>
<sequence>MAARKTPPEEPTTPRTPLAHTRDLGFEEGELEISCEEKDVWGERTPEIYSRLSRSSSLSRLSASGDESALSEASASYLTVEDGEESEESEWKLLLKSLRDFYGSFPGWLRCLTFSVILIAVFFLPLKCLPTSKMSFVDETKLLLKKHNITDSLSRRAALWTVEHLKNGQLPQPLVVLFALTEERMQFLTEFADVAIRIREIQLDFSAHNTLAEGNILLLRNVEDLSDEEPLVLHTICDPDSSRFPGGIVFLSVTLQEVPRNHSFCEEAVQSTLMDSWSTSLERSKVSAVISRVTPLVICG</sequence>
<evidence type="ECO:0000313" key="8">
    <source>
        <dbReference type="WBParaSite" id="L893_g26629.t1"/>
    </source>
</evidence>
<evidence type="ECO:0000256" key="5">
    <source>
        <dbReference type="SAM" id="MobiDB-lite"/>
    </source>
</evidence>
<feature type="region of interest" description="Disordered" evidence="5">
    <location>
        <begin position="1"/>
        <end position="23"/>
    </location>
</feature>
<accession>A0A1I7ZHM3</accession>
<dbReference type="GO" id="GO:0016020">
    <property type="term" value="C:membrane"/>
    <property type="evidence" value="ECO:0007669"/>
    <property type="project" value="UniProtKB-SubCell"/>
</dbReference>